<sequence>MEGAEAPLTTVPEELKRLVRLIVRGFYSMEHAVIIDMLVRHPCVKEDDLSELLNLEKKHLRAILNMLKIDRFLKSKMRMETDADGRTTKHTFYYINYSVFVNVVKYKLDHMRRKIETDERDNTSRSSFVCPGCRKTYTDYEVKQLLDFNTGELVCTFCQSTVEEDESSIPRQDARTLLARFNEQIQPVVELLKVLEDVRLAPEVLEPEPTDIKKYLSRSKESSNSRVRDGDKTAWSGDASRNVGFGFSENRVTIVMDDENSGKVEKKEQPLWMTKSTVDGVATSNSTVLEVKQPETDKRGRGANGTSDDILQALLVHEPQAGPSSSSLRQSSLPSLHSSLRPASSGDDSDAETGVKNGDGETEEMDSDDDDDDGPMVSIGTNRVAYNSITSEMVASMTPLEKEEYIRIGQQLYENMYD</sequence>
<dbReference type="Proteomes" id="UP001283361">
    <property type="component" value="Unassembled WGS sequence"/>
</dbReference>
<dbReference type="PANTHER" id="PTHR13097:SF7">
    <property type="entry name" value="GENERAL TRANSCRIPTION FACTOR IIE SUBUNIT 1"/>
    <property type="match status" value="1"/>
</dbReference>
<evidence type="ECO:0000256" key="11">
    <source>
        <dbReference type="ARBA" id="ARBA00025581"/>
    </source>
</evidence>
<feature type="region of interest" description="Disordered" evidence="15">
    <location>
        <begin position="320"/>
        <end position="380"/>
    </location>
</feature>
<dbReference type="InterPro" id="IPR013083">
    <property type="entry name" value="Znf_RING/FYVE/PHD"/>
</dbReference>
<keyword evidence="18" id="KW-1185">Reference proteome</keyword>
<keyword evidence="5" id="KW-0863">Zinc-finger</keyword>
<dbReference type="PROSITE" id="PS51344">
    <property type="entry name" value="HTH_TFE_IIE"/>
    <property type="match status" value="1"/>
</dbReference>
<evidence type="ECO:0000313" key="18">
    <source>
        <dbReference type="Proteomes" id="UP001283361"/>
    </source>
</evidence>
<evidence type="ECO:0000256" key="13">
    <source>
        <dbReference type="ARBA" id="ARBA00073913"/>
    </source>
</evidence>
<dbReference type="FunFam" id="3.30.40.10:FF:000087">
    <property type="entry name" value="General transcription factor IIE subunit 1"/>
    <property type="match status" value="1"/>
</dbReference>
<evidence type="ECO:0000256" key="7">
    <source>
        <dbReference type="ARBA" id="ARBA00022990"/>
    </source>
</evidence>
<evidence type="ECO:0000256" key="6">
    <source>
        <dbReference type="ARBA" id="ARBA00022833"/>
    </source>
</evidence>
<feature type="compositionally biased region" description="Acidic residues" evidence="15">
    <location>
        <begin position="360"/>
        <end position="374"/>
    </location>
</feature>
<evidence type="ECO:0000256" key="15">
    <source>
        <dbReference type="SAM" id="MobiDB-lite"/>
    </source>
</evidence>
<feature type="region of interest" description="Disordered" evidence="15">
    <location>
        <begin position="285"/>
        <end position="306"/>
    </location>
</feature>
<feature type="compositionally biased region" description="Low complexity" evidence="15">
    <location>
        <begin position="323"/>
        <end position="345"/>
    </location>
</feature>
<dbReference type="SMART" id="SM00531">
    <property type="entry name" value="TFIIE"/>
    <property type="match status" value="1"/>
</dbReference>
<dbReference type="InterPro" id="IPR021600">
    <property type="entry name" value="TFIIE_asu_C"/>
</dbReference>
<evidence type="ECO:0000256" key="10">
    <source>
        <dbReference type="ARBA" id="ARBA00023242"/>
    </source>
</evidence>
<evidence type="ECO:0000259" key="16">
    <source>
        <dbReference type="PROSITE" id="PS51344"/>
    </source>
</evidence>
<feature type="compositionally biased region" description="Basic and acidic residues" evidence="15">
    <location>
        <begin position="216"/>
        <end position="232"/>
    </location>
</feature>
<dbReference type="GO" id="GO:0008270">
    <property type="term" value="F:zinc ion binding"/>
    <property type="evidence" value="ECO:0007669"/>
    <property type="project" value="UniProtKB-KW"/>
</dbReference>
<dbReference type="SUPFAM" id="SSF57783">
    <property type="entry name" value="Zinc beta-ribbon"/>
    <property type="match status" value="1"/>
</dbReference>
<organism evidence="17 18">
    <name type="scientific">Elysia crispata</name>
    <name type="common">lettuce slug</name>
    <dbReference type="NCBI Taxonomy" id="231223"/>
    <lineage>
        <taxon>Eukaryota</taxon>
        <taxon>Metazoa</taxon>
        <taxon>Spiralia</taxon>
        <taxon>Lophotrochozoa</taxon>
        <taxon>Mollusca</taxon>
        <taxon>Gastropoda</taxon>
        <taxon>Heterobranchia</taxon>
        <taxon>Euthyneura</taxon>
        <taxon>Panpulmonata</taxon>
        <taxon>Sacoglossa</taxon>
        <taxon>Placobranchoidea</taxon>
        <taxon>Plakobranchidae</taxon>
        <taxon>Elysia</taxon>
    </lineage>
</organism>
<dbReference type="EMBL" id="JAWDGP010008026">
    <property type="protein sequence ID" value="KAK3696928.1"/>
    <property type="molecule type" value="Genomic_DNA"/>
</dbReference>
<evidence type="ECO:0000256" key="8">
    <source>
        <dbReference type="ARBA" id="ARBA00023015"/>
    </source>
</evidence>
<dbReference type="Gene3D" id="6.10.140.1250">
    <property type="match status" value="1"/>
</dbReference>
<keyword evidence="6" id="KW-0862">Zinc</keyword>
<protein>
    <recommendedName>
        <fullName evidence="13">General transcription factor IIE subunit 1</fullName>
    </recommendedName>
    <alternativeName>
        <fullName evidence="14">Transcription initiation factor IIE subunit alpha</fullName>
    </alternativeName>
</protein>
<evidence type="ECO:0000313" key="17">
    <source>
        <dbReference type="EMBL" id="KAK3696928.1"/>
    </source>
</evidence>
<keyword evidence="4" id="KW-0479">Metal-binding</keyword>
<keyword evidence="3" id="KW-0597">Phosphoprotein</keyword>
<keyword evidence="8" id="KW-0805">Transcription regulation</keyword>
<comment type="similarity">
    <text evidence="2">Belongs to the TFIIE alpha subunit family.</text>
</comment>
<evidence type="ECO:0000256" key="14">
    <source>
        <dbReference type="ARBA" id="ARBA00080958"/>
    </source>
</evidence>
<dbReference type="InterPro" id="IPR002853">
    <property type="entry name" value="TFIIE_asu"/>
</dbReference>
<dbReference type="GO" id="GO:0006367">
    <property type="term" value="P:transcription initiation at RNA polymerase II promoter"/>
    <property type="evidence" value="ECO:0007669"/>
    <property type="project" value="InterPro"/>
</dbReference>
<evidence type="ECO:0000256" key="12">
    <source>
        <dbReference type="ARBA" id="ARBA00065242"/>
    </source>
</evidence>
<keyword evidence="9" id="KW-0804">Transcription</keyword>
<evidence type="ECO:0000256" key="9">
    <source>
        <dbReference type="ARBA" id="ARBA00023163"/>
    </source>
</evidence>
<feature type="region of interest" description="Disordered" evidence="15">
    <location>
        <begin position="216"/>
        <end position="240"/>
    </location>
</feature>
<dbReference type="AlphaFoldDB" id="A0AAE0XNM3"/>
<dbReference type="Pfam" id="PF11521">
    <property type="entry name" value="TFIIE-A_C"/>
    <property type="match status" value="1"/>
</dbReference>
<feature type="domain" description="HTH TFE/IIEalpha-type" evidence="16">
    <location>
        <begin position="15"/>
        <end position="105"/>
    </location>
</feature>
<dbReference type="InterPro" id="IPR024550">
    <property type="entry name" value="TFIIEa/SarR/Rpc3_HTH_dom"/>
</dbReference>
<evidence type="ECO:0000256" key="5">
    <source>
        <dbReference type="ARBA" id="ARBA00022771"/>
    </source>
</evidence>
<accession>A0AAE0XNM3</accession>
<evidence type="ECO:0000256" key="2">
    <source>
        <dbReference type="ARBA" id="ARBA00008947"/>
    </source>
</evidence>
<comment type="subunit">
    <text evidence="12">Tetramer of two alpha and two beta chains. Interacts with TAF6/TAFII80. Interacts with ATF7IP. Interacts with SND1. Part of TBP-based Pol II pre-initiation complex (PIC), in which Pol II core assembles with general transcription factors and other specific initiation factors including GTF2E1, GTF2E2, GTF2F1, GTF2F2, TCEA1, ERCC2, ERCC3, GTF2H2, GTF2H3, GTF2H4, GTF2H5, GTF2A1, GTF2A2, GTF2B and TBP; this large multi-subunit PIC complex mediates DNA unwinding and targets Pol II core to the transcription start site where the first phosphodiester bond forms.</text>
</comment>
<evidence type="ECO:0000256" key="3">
    <source>
        <dbReference type="ARBA" id="ARBA00022553"/>
    </source>
</evidence>
<comment type="subcellular location">
    <subcellularLocation>
        <location evidence="1">Nucleus</location>
    </subcellularLocation>
</comment>
<evidence type="ECO:0000256" key="4">
    <source>
        <dbReference type="ARBA" id="ARBA00022723"/>
    </source>
</evidence>
<proteinExistence type="inferred from homology"/>
<comment type="caution">
    <text evidence="17">The sequence shown here is derived from an EMBL/GenBank/DDBJ whole genome shotgun (WGS) entry which is preliminary data.</text>
</comment>
<gene>
    <name evidence="17" type="ORF">RRG08_023122</name>
</gene>
<dbReference type="InterPro" id="IPR039997">
    <property type="entry name" value="TFE"/>
</dbReference>
<comment type="function">
    <text evidence="11">Recruits TFIIH to the initiation complex and stimulates the RNA polymerase II C-terminal domain kinase and DNA-dependent ATPase activities of TFIIH. Both TFIIH and TFIIE are required for promoter clearance by RNA polymerase.</text>
</comment>
<reference evidence="17" key="1">
    <citation type="journal article" date="2023" name="G3 (Bethesda)">
        <title>A reference genome for the long-term kleptoplast-retaining sea slug Elysia crispata morphotype clarki.</title>
        <authorList>
            <person name="Eastman K.E."/>
            <person name="Pendleton A.L."/>
            <person name="Shaikh M.A."/>
            <person name="Suttiyut T."/>
            <person name="Ogas R."/>
            <person name="Tomko P."/>
            <person name="Gavelis G."/>
            <person name="Widhalm J.R."/>
            <person name="Wisecaver J.H."/>
        </authorList>
    </citation>
    <scope>NUCLEOTIDE SEQUENCE</scope>
    <source>
        <strain evidence="17">ECLA1</strain>
    </source>
</reference>
<keyword evidence="7" id="KW-0007">Acetylation</keyword>
<dbReference type="PANTHER" id="PTHR13097">
    <property type="entry name" value="TRANSCRIPTION INITIATION FACTOR IIE, ALPHA SUBUNIT"/>
    <property type="match status" value="1"/>
</dbReference>
<evidence type="ECO:0000256" key="1">
    <source>
        <dbReference type="ARBA" id="ARBA00004123"/>
    </source>
</evidence>
<dbReference type="Gene3D" id="3.30.40.10">
    <property type="entry name" value="Zinc/RING finger domain, C3HC4 (zinc finger)"/>
    <property type="match status" value="1"/>
</dbReference>
<dbReference type="InterPro" id="IPR017919">
    <property type="entry name" value="TFIIE/TFIIEa_HTH"/>
</dbReference>
<name>A0AAE0XNM3_9GAST</name>
<dbReference type="GO" id="GO:0005673">
    <property type="term" value="C:transcription factor TFIIE complex"/>
    <property type="evidence" value="ECO:0007669"/>
    <property type="project" value="TreeGrafter"/>
</dbReference>
<keyword evidence="10" id="KW-0539">Nucleus</keyword>
<dbReference type="Pfam" id="PF02002">
    <property type="entry name" value="TFIIE_alpha"/>
    <property type="match status" value="1"/>
</dbReference>